<keyword evidence="4" id="KW-0808">Transferase</keyword>
<evidence type="ECO:0000313" key="4">
    <source>
        <dbReference type="EMBL" id="QGM47565.1"/>
    </source>
</evidence>
<reference evidence="4 5" key="1">
    <citation type="submission" date="2019-11" db="EMBL/GenBank/DDBJ databases">
        <title>The genome sequence of Methylocystis heyeri.</title>
        <authorList>
            <person name="Oshkin I.Y."/>
            <person name="Miroshnikov K."/>
            <person name="Dedysh S.N."/>
        </authorList>
    </citation>
    <scope>NUCLEOTIDE SEQUENCE [LARGE SCALE GENOMIC DNA]</scope>
    <source>
        <strain evidence="4 5">H2</strain>
    </source>
</reference>
<dbReference type="RefSeq" id="WP_136497199.1">
    <property type="nucleotide sequence ID" value="NZ_CP046052.1"/>
</dbReference>
<organism evidence="4 5">
    <name type="scientific">Methylocystis heyeri</name>
    <dbReference type="NCBI Taxonomy" id="391905"/>
    <lineage>
        <taxon>Bacteria</taxon>
        <taxon>Pseudomonadati</taxon>
        <taxon>Pseudomonadota</taxon>
        <taxon>Alphaproteobacteria</taxon>
        <taxon>Hyphomicrobiales</taxon>
        <taxon>Methylocystaceae</taxon>
        <taxon>Methylocystis</taxon>
    </lineage>
</organism>
<dbReference type="Pfam" id="PF01627">
    <property type="entry name" value="Hpt"/>
    <property type="match status" value="1"/>
</dbReference>
<dbReference type="GO" id="GO:0000160">
    <property type="term" value="P:phosphorelay signal transduction system"/>
    <property type="evidence" value="ECO:0007669"/>
    <property type="project" value="UniProtKB-KW"/>
</dbReference>
<keyword evidence="1" id="KW-0902">Two-component regulatory system</keyword>
<evidence type="ECO:0000259" key="3">
    <source>
        <dbReference type="PROSITE" id="PS50894"/>
    </source>
</evidence>
<dbReference type="EMBL" id="CP046052">
    <property type="protein sequence ID" value="QGM47565.1"/>
    <property type="molecule type" value="Genomic_DNA"/>
</dbReference>
<keyword evidence="2" id="KW-0597">Phosphoprotein</keyword>
<sequence length="133" mass="14319">MGKFFAAEQIEVQAVERAGKERTGSPVIDLVHLSRQTLGDSELENELLILFDRQALQFAARLALPAAPGESGQRGDLAHTLKGSARAIGAFELGEAADAYEIAVRAGAPETEFALKRLQAAIDRAHKEIARLL</sequence>
<dbReference type="Gene3D" id="1.20.120.160">
    <property type="entry name" value="HPT domain"/>
    <property type="match status" value="1"/>
</dbReference>
<feature type="modified residue" description="Phosphohistidine" evidence="2">
    <location>
        <position position="79"/>
    </location>
</feature>
<evidence type="ECO:0000256" key="1">
    <source>
        <dbReference type="ARBA" id="ARBA00023012"/>
    </source>
</evidence>
<proteinExistence type="predicted"/>
<dbReference type="SUPFAM" id="SSF47226">
    <property type="entry name" value="Histidine-containing phosphotransfer domain, HPT domain"/>
    <property type="match status" value="1"/>
</dbReference>
<evidence type="ECO:0000313" key="5">
    <source>
        <dbReference type="Proteomes" id="UP000309061"/>
    </source>
</evidence>
<dbReference type="Proteomes" id="UP000309061">
    <property type="component" value="Chromosome"/>
</dbReference>
<dbReference type="InterPro" id="IPR008207">
    <property type="entry name" value="Sig_transdc_His_kin_Hpt_dom"/>
</dbReference>
<dbReference type="AlphaFoldDB" id="A0A6B8KKW1"/>
<dbReference type="InterPro" id="IPR036641">
    <property type="entry name" value="HPT_dom_sf"/>
</dbReference>
<dbReference type="GO" id="GO:0004672">
    <property type="term" value="F:protein kinase activity"/>
    <property type="evidence" value="ECO:0007669"/>
    <property type="project" value="UniProtKB-ARBA"/>
</dbReference>
<accession>A0A6B8KKW1</accession>
<protein>
    <submittedName>
        <fullName evidence="4">Histidine phosphotransferase</fullName>
    </submittedName>
</protein>
<dbReference type="OrthoDB" id="8454588at2"/>
<gene>
    <name evidence="4" type="ORF">H2LOC_018800</name>
</gene>
<name>A0A6B8KKW1_9HYPH</name>
<dbReference type="KEGG" id="mhey:H2LOC_018800"/>
<evidence type="ECO:0000256" key="2">
    <source>
        <dbReference type="PROSITE-ProRule" id="PRU00110"/>
    </source>
</evidence>
<keyword evidence="5" id="KW-1185">Reference proteome</keyword>
<feature type="domain" description="HPt" evidence="3">
    <location>
        <begin position="40"/>
        <end position="133"/>
    </location>
</feature>
<dbReference type="PROSITE" id="PS50894">
    <property type="entry name" value="HPT"/>
    <property type="match status" value="1"/>
</dbReference>